<gene>
    <name evidence="2" type="ORF">RFI_36357</name>
</gene>
<keyword evidence="3" id="KW-1185">Reference proteome</keyword>
<reference evidence="2 3" key="1">
    <citation type="journal article" date="2013" name="Curr. Biol.">
        <title>The Genome of the Foraminiferan Reticulomyxa filosa.</title>
        <authorList>
            <person name="Glockner G."/>
            <person name="Hulsmann N."/>
            <person name="Schleicher M."/>
            <person name="Noegel A.A."/>
            <person name="Eichinger L."/>
            <person name="Gallinger C."/>
            <person name="Pawlowski J."/>
            <person name="Sierra R."/>
            <person name="Euteneuer U."/>
            <person name="Pillet L."/>
            <person name="Moustafa A."/>
            <person name="Platzer M."/>
            <person name="Groth M."/>
            <person name="Szafranski K."/>
            <person name="Schliwa M."/>
        </authorList>
    </citation>
    <scope>NUCLEOTIDE SEQUENCE [LARGE SCALE GENOMIC DNA]</scope>
</reference>
<accession>X6LGG8</accession>
<feature type="transmembrane region" description="Helical" evidence="1">
    <location>
        <begin position="6"/>
        <end position="23"/>
    </location>
</feature>
<dbReference type="AlphaFoldDB" id="X6LGG8"/>
<dbReference type="Proteomes" id="UP000023152">
    <property type="component" value="Unassembled WGS sequence"/>
</dbReference>
<keyword evidence="1" id="KW-0812">Transmembrane</keyword>
<name>X6LGG8_RETFI</name>
<sequence length="135" mass="16204">MVKKEIVKFLYFLFYIYIFLFEMRGIGKIVGKRMEGEKIIEKIVGKENGENEWERGKIVGKILFKKKKIIKKRKQCEKNNKKKRQCEKNKRLKRYKKEKKCKKLKKNLEQLRSGDLSLISNLLCAYEFSHFGFGS</sequence>
<protein>
    <submittedName>
        <fullName evidence="2">Uncharacterized protein</fullName>
    </submittedName>
</protein>
<evidence type="ECO:0000256" key="1">
    <source>
        <dbReference type="SAM" id="Phobius"/>
    </source>
</evidence>
<organism evidence="2 3">
    <name type="scientific">Reticulomyxa filosa</name>
    <dbReference type="NCBI Taxonomy" id="46433"/>
    <lineage>
        <taxon>Eukaryota</taxon>
        <taxon>Sar</taxon>
        <taxon>Rhizaria</taxon>
        <taxon>Retaria</taxon>
        <taxon>Foraminifera</taxon>
        <taxon>Monothalamids</taxon>
        <taxon>Reticulomyxidae</taxon>
        <taxon>Reticulomyxa</taxon>
    </lineage>
</organism>
<proteinExistence type="predicted"/>
<keyword evidence="1" id="KW-0472">Membrane</keyword>
<evidence type="ECO:0000313" key="3">
    <source>
        <dbReference type="Proteomes" id="UP000023152"/>
    </source>
</evidence>
<evidence type="ECO:0000313" key="2">
    <source>
        <dbReference type="EMBL" id="ETO01083.1"/>
    </source>
</evidence>
<keyword evidence="1" id="KW-1133">Transmembrane helix</keyword>
<dbReference type="EMBL" id="ASPP01039291">
    <property type="protein sequence ID" value="ETO01083.1"/>
    <property type="molecule type" value="Genomic_DNA"/>
</dbReference>
<comment type="caution">
    <text evidence="2">The sequence shown here is derived from an EMBL/GenBank/DDBJ whole genome shotgun (WGS) entry which is preliminary data.</text>
</comment>